<evidence type="ECO:0000313" key="3">
    <source>
        <dbReference type="EMBL" id="QSF47269.1"/>
    </source>
</evidence>
<dbReference type="InterPro" id="IPR055170">
    <property type="entry name" value="GFO_IDH_MocA-like_dom"/>
</dbReference>
<keyword evidence="4" id="KW-1185">Reference proteome</keyword>
<dbReference type="Gene3D" id="3.40.50.720">
    <property type="entry name" value="NAD(P)-binding Rossmann-like Domain"/>
    <property type="match status" value="1"/>
</dbReference>
<dbReference type="InterPro" id="IPR051450">
    <property type="entry name" value="Gfo/Idh/MocA_Oxidoreductases"/>
</dbReference>
<gene>
    <name evidence="3" type="ORF">JRJ22_12275</name>
</gene>
<name>A0ABX7LJV4_9BACL</name>
<accession>A0ABX7LJV4</accession>
<dbReference type="Gene3D" id="3.30.360.10">
    <property type="entry name" value="Dihydrodipicolinate Reductase, domain 2"/>
    <property type="match status" value="1"/>
</dbReference>
<dbReference type="Pfam" id="PF22725">
    <property type="entry name" value="GFO_IDH_MocA_C3"/>
    <property type="match status" value="1"/>
</dbReference>
<organism evidence="3 4">
    <name type="scientific">Paenibacillus tianjinensis</name>
    <dbReference type="NCBI Taxonomy" id="2810347"/>
    <lineage>
        <taxon>Bacteria</taxon>
        <taxon>Bacillati</taxon>
        <taxon>Bacillota</taxon>
        <taxon>Bacilli</taxon>
        <taxon>Bacillales</taxon>
        <taxon>Paenibacillaceae</taxon>
        <taxon>Paenibacillus</taxon>
    </lineage>
</organism>
<evidence type="ECO:0000313" key="4">
    <source>
        <dbReference type="Proteomes" id="UP000663452"/>
    </source>
</evidence>
<dbReference type="SUPFAM" id="SSF51735">
    <property type="entry name" value="NAD(P)-binding Rossmann-fold domains"/>
    <property type="match status" value="1"/>
</dbReference>
<dbReference type="InterPro" id="IPR036291">
    <property type="entry name" value="NAD(P)-bd_dom_sf"/>
</dbReference>
<sequence length="357" mass="39407">MTAEYRVALAGCGGMANEWLGYVLKRQDAEIVALVDIRLESAENMAVKHGLTVPVFTDIKQAIEQTGANLVFDVTVPSSHFNIASTSLELGCNVFSEKPLAETLEQCTEIVAIAERTGRSHAVMQNRRYDPRIRALREQIESGTIGRIGYVGASFFLAPHFGGFRDAMDSPLLLDMAIHTFDQARFISGADPVTVYCQEFNPPGSWYAGNAAAVCIFEMSDGSVFSYQGSWCAEGAPTSWESSWRIQGEKGAIIWDGLGMPYAEVMDTSDAAGKFINNYVRVEGRAANMEETFHHGCLQEMFLSLSEQRSAETDCRDNIYSMAMVFGALESARTGRKLEISELMNRSRQPLKQETPL</sequence>
<dbReference type="InterPro" id="IPR000683">
    <property type="entry name" value="Gfo/Idh/MocA-like_OxRdtase_N"/>
</dbReference>
<dbReference type="RefSeq" id="WP_206104694.1">
    <property type="nucleotide sequence ID" value="NZ_CP070969.1"/>
</dbReference>
<reference evidence="3 4" key="1">
    <citation type="submission" date="2021-02" db="EMBL/GenBank/DDBJ databases">
        <title>Paenibacillus tianjinensis sp. nov.</title>
        <authorList>
            <person name="Liu H."/>
        </authorList>
    </citation>
    <scope>NUCLEOTIDE SEQUENCE [LARGE SCALE GENOMIC DNA]</scope>
    <source>
        <strain evidence="3 4">TB2019</strain>
    </source>
</reference>
<dbReference type="Proteomes" id="UP000663452">
    <property type="component" value="Chromosome"/>
</dbReference>
<dbReference type="SUPFAM" id="SSF55347">
    <property type="entry name" value="Glyceraldehyde-3-phosphate dehydrogenase-like, C-terminal domain"/>
    <property type="match status" value="1"/>
</dbReference>
<protein>
    <submittedName>
        <fullName evidence="3">Gfo/Idh/MocA family oxidoreductase</fullName>
    </submittedName>
</protein>
<evidence type="ECO:0000259" key="1">
    <source>
        <dbReference type="Pfam" id="PF01408"/>
    </source>
</evidence>
<dbReference type="Pfam" id="PF01408">
    <property type="entry name" value="GFO_IDH_MocA"/>
    <property type="match status" value="1"/>
</dbReference>
<feature type="domain" description="Gfo/Idh/MocA-like oxidoreductase N-terminal" evidence="1">
    <location>
        <begin position="6"/>
        <end position="120"/>
    </location>
</feature>
<evidence type="ECO:0000259" key="2">
    <source>
        <dbReference type="Pfam" id="PF22725"/>
    </source>
</evidence>
<dbReference type="EMBL" id="CP070969">
    <property type="protein sequence ID" value="QSF47269.1"/>
    <property type="molecule type" value="Genomic_DNA"/>
</dbReference>
<dbReference type="PANTHER" id="PTHR43377:SF1">
    <property type="entry name" value="BILIVERDIN REDUCTASE A"/>
    <property type="match status" value="1"/>
</dbReference>
<proteinExistence type="predicted"/>
<dbReference type="PANTHER" id="PTHR43377">
    <property type="entry name" value="BILIVERDIN REDUCTASE A"/>
    <property type="match status" value="1"/>
</dbReference>
<feature type="domain" description="GFO/IDH/MocA-like oxidoreductase" evidence="2">
    <location>
        <begin position="133"/>
        <end position="253"/>
    </location>
</feature>